<feature type="region of interest" description="Disordered" evidence="1">
    <location>
        <begin position="80"/>
        <end position="114"/>
    </location>
</feature>
<feature type="compositionally biased region" description="Basic and acidic residues" evidence="1">
    <location>
        <begin position="82"/>
        <end position="114"/>
    </location>
</feature>
<name>C0NYV4_AJECG</name>
<dbReference type="AlphaFoldDB" id="C0NYV4"/>
<evidence type="ECO:0000313" key="2">
    <source>
        <dbReference type="EMBL" id="EEH03394.1"/>
    </source>
</evidence>
<reference evidence="2" key="1">
    <citation type="submission" date="2009-02" db="EMBL/GenBank/DDBJ databases">
        <title>The Genome Sequence of Ajellomyces capsulatus strain G186AR.</title>
        <authorList>
            <consortium name="The Broad Institute Genome Sequencing Platform"/>
            <person name="Champion M."/>
            <person name="Cuomo C."/>
            <person name="Ma L.-J."/>
            <person name="Henn M.R."/>
            <person name="Sil A."/>
            <person name="Goldman B."/>
            <person name="Young S.K."/>
            <person name="Kodira C.D."/>
            <person name="Zeng Q."/>
            <person name="Koehrsen M."/>
            <person name="Alvarado L."/>
            <person name="Berlin A."/>
            <person name="Borenstein D."/>
            <person name="Chen Z."/>
            <person name="Engels R."/>
            <person name="Freedman E."/>
            <person name="Gellesch M."/>
            <person name="Goldberg J."/>
            <person name="Griggs A."/>
            <person name="Gujja S."/>
            <person name="Heiman D."/>
            <person name="Hepburn T."/>
            <person name="Howarth C."/>
            <person name="Jen D."/>
            <person name="Larson L."/>
            <person name="Lewis B."/>
            <person name="Mehta T."/>
            <person name="Park D."/>
            <person name="Pearson M."/>
            <person name="Roberts A."/>
            <person name="Saif S."/>
            <person name="Shea T."/>
            <person name="Shenoy N."/>
            <person name="Sisk P."/>
            <person name="Stolte C."/>
            <person name="Sykes S."/>
            <person name="Walk T."/>
            <person name="White J."/>
            <person name="Yandava C."/>
            <person name="Klein B."/>
            <person name="McEwen J.G."/>
            <person name="Puccia R."/>
            <person name="Goldman G.H."/>
            <person name="Felipe M.S."/>
            <person name="Nino-Vega G."/>
            <person name="San-Blas G."/>
            <person name="Taylor J."/>
            <person name="Mendoza L."/>
            <person name="Galagan J."/>
            <person name="Nusbaum C."/>
            <person name="Birren B."/>
        </authorList>
    </citation>
    <scope>NUCLEOTIDE SEQUENCE</scope>
    <source>
        <strain evidence="2">G186AR</strain>
    </source>
</reference>
<feature type="region of interest" description="Disordered" evidence="1">
    <location>
        <begin position="138"/>
        <end position="158"/>
    </location>
</feature>
<evidence type="ECO:0000256" key="1">
    <source>
        <dbReference type="SAM" id="MobiDB-lite"/>
    </source>
</evidence>
<organism evidence="2 3">
    <name type="scientific">Ajellomyces capsulatus (strain G186AR / H82 / ATCC MYA-2454 / RMSCC 2432)</name>
    <name type="common">Darling's disease fungus</name>
    <name type="synonym">Histoplasma capsulatum</name>
    <dbReference type="NCBI Taxonomy" id="447093"/>
    <lineage>
        <taxon>Eukaryota</taxon>
        <taxon>Fungi</taxon>
        <taxon>Dikarya</taxon>
        <taxon>Ascomycota</taxon>
        <taxon>Pezizomycotina</taxon>
        <taxon>Eurotiomycetes</taxon>
        <taxon>Eurotiomycetidae</taxon>
        <taxon>Onygenales</taxon>
        <taxon>Ajellomycetaceae</taxon>
        <taxon>Histoplasma</taxon>
    </lineage>
</organism>
<dbReference type="VEuPathDB" id="FungiDB:I7I50_08685"/>
<proteinExistence type="predicted"/>
<dbReference type="Proteomes" id="UP000001631">
    <property type="component" value="Unassembled WGS sequence"/>
</dbReference>
<dbReference type="GeneID" id="69041350"/>
<evidence type="ECO:0000313" key="3">
    <source>
        <dbReference type="Proteomes" id="UP000001631"/>
    </source>
</evidence>
<sequence>MEENSVNYRLSAPLQYSGFVANLRAAQPLMTATTHNVFSSLAIVARSMFFPSRFTAFTRTYPAKPTRLLRFLASTPARRHGDRFEIPPSARRETEDGVDMKDTETTDRSSRPRFDPERISLEHADLLKTFGLSEIPDSNNTGATIDKRGRISITSEEESRQKHKTALVLSRAPACLDERDFMSILGQGKYLNKWRNTRGLEKIIPLRFPDTLRRSNTWILIFYSPAAAKEFQDKVYRLFEFARDNLPTSTMSRITPPPNYTADGACEYRLNDYTLTSPWLPLSLYACLEPFDQKLQDAIDLHNNLASRHGKHGFPVRIWIDSQSRFTLKQEYVRRLLLWDGQNRWSPWQLVEQDPITPLMEPLSNEILTPDEESSAEGDCWRIAFQTAAEARRFVRVWHRSVLPKLDALPFYPDPPPLMKAECLFEGDVC</sequence>
<dbReference type="HOGENOM" id="CLU_052357_0_0_1"/>
<keyword evidence="3" id="KW-1185">Reference proteome</keyword>
<accession>C0NYV4</accession>
<protein>
    <submittedName>
        <fullName evidence="2">Uncharacterized protein</fullName>
    </submittedName>
</protein>
<dbReference type="InParanoid" id="C0NYV4"/>
<dbReference type="EMBL" id="GG663377">
    <property type="protein sequence ID" value="EEH03394.1"/>
    <property type="molecule type" value="Genomic_DNA"/>
</dbReference>
<dbReference type="RefSeq" id="XP_045283875.1">
    <property type="nucleotide sequence ID" value="XM_045435383.1"/>
</dbReference>
<gene>
    <name evidence="2" type="ORF">HCBG_08334</name>
</gene>